<dbReference type="InterPro" id="IPR012677">
    <property type="entry name" value="Nucleotide-bd_a/b_plait_sf"/>
</dbReference>
<dbReference type="SMART" id="SM00360">
    <property type="entry name" value="RRM"/>
    <property type="match status" value="1"/>
</dbReference>
<keyword evidence="1 2" id="KW-0694">RNA-binding</keyword>
<dbReference type="Gene3D" id="3.30.70.330">
    <property type="match status" value="1"/>
</dbReference>
<dbReference type="PROSITE" id="PS50102">
    <property type="entry name" value="RRM"/>
    <property type="match status" value="1"/>
</dbReference>
<evidence type="ECO:0000256" key="2">
    <source>
        <dbReference type="PROSITE-ProRule" id="PRU00176"/>
    </source>
</evidence>
<dbReference type="Proteomes" id="UP000289340">
    <property type="component" value="Chromosome 8"/>
</dbReference>
<accession>A0A445J7P1</accession>
<dbReference type="AlphaFoldDB" id="A0A445J7P1"/>
<dbReference type="InterPro" id="IPR052462">
    <property type="entry name" value="SLIRP/GR-RBP-like"/>
</dbReference>
<comment type="caution">
    <text evidence="4">The sequence shown here is derived from an EMBL/GenBank/DDBJ whole genome shotgun (WGS) entry which is preliminary data.</text>
</comment>
<dbReference type="InterPro" id="IPR035979">
    <property type="entry name" value="RBD_domain_sf"/>
</dbReference>
<feature type="domain" description="RRM" evidence="3">
    <location>
        <begin position="58"/>
        <end position="136"/>
    </location>
</feature>
<dbReference type="EMBL" id="QZWG01000008">
    <property type="protein sequence ID" value="RZB94459.1"/>
    <property type="molecule type" value="Genomic_DNA"/>
</dbReference>
<dbReference type="Pfam" id="PF00076">
    <property type="entry name" value="RRM_1"/>
    <property type="match status" value="1"/>
</dbReference>
<evidence type="ECO:0000259" key="3">
    <source>
        <dbReference type="PROSITE" id="PS50102"/>
    </source>
</evidence>
<evidence type="ECO:0000313" key="5">
    <source>
        <dbReference type="Proteomes" id="UP000289340"/>
    </source>
</evidence>
<dbReference type="InterPro" id="IPR000504">
    <property type="entry name" value="RRM_dom"/>
</dbReference>
<proteinExistence type="predicted"/>
<dbReference type="PANTHER" id="PTHR48027">
    <property type="entry name" value="HETEROGENEOUS NUCLEAR RIBONUCLEOPROTEIN 87F-RELATED"/>
    <property type="match status" value="1"/>
</dbReference>
<organism evidence="4 5">
    <name type="scientific">Glycine soja</name>
    <name type="common">Wild soybean</name>
    <dbReference type="NCBI Taxonomy" id="3848"/>
    <lineage>
        <taxon>Eukaryota</taxon>
        <taxon>Viridiplantae</taxon>
        <taxon>Streptophyta</taxon>
        <taxon>Embryophyta</taxon>
        <taxon>Tracheophyta</taxon>
        <taxon>Spermatophyta</taxon>
        <taxon>Magnoliopsida</taxon>
        <taxon>eudicotyledons</taxon>
        <taxon>Gunneridae</taxon>
        <taxon>Pentapetalae</taxon>
        <taxon>rosids</taxon>
        <taxon>fabids</taxon>
        <taxon>Fabales</taxon>
        <taxon>Fabaceae</taxon>
        <taxon>Papilionoideae</taxon>
        <taxon>50 kb inversion clade</taxon>
        <taxon>NPAAA clade</taxon>
        <taxon>indigoferoid/millettioid clade</taxon>
        <taxon>Phaseoleae</taxon>
        <taxon>Glycine</taxon>
        <taxon>Glycine subgen. Soja</taxon>
    </lineage>
</organism>
<keyword evidence="5" id="KW-1185">Reference proteome</keyword>
<dbReference type="SUPFAM" id="SSF54928">
    <property type="entry name" value="RNA-binding domain, RBD"/>
    <property type="match status" value="1"/>
</dbReference>
<protein>
    <submittedName>
        <fullName evidence="4">Glycine-rich RNA-binding protein 2, mitochondrial</fullName>
    </submittedName>
</protein>
<gene>
    <name evidence="4" type="ORF">D0Y65_019168</name>
</gene>
<dbReference type="GO" id="GO:0003723">
    <property type="term" value="F:RNA binding"/>
    <property type="evidence" value="ECO:0007669"/>
    <property type="project" value="UniProtKB-UniRule"/>
</dbReference>
<name>A0A445J7P1_GLYSO</name>
<sequence length="321" mass="35541">MYVKTACCFTPSLRKMLYCVSDINLKFTVMRIASALVNGSALHFHLPRFLYVRHHSSIKLFVTGLSYDTNEPVLRDAFGQHGEIIEVKVICDHVTGKSRGYGFVRFLSETIAAATHKEMNGQILDGRCIRVSYAHKDLGNLSLSAALKLSHCSSDDALDAPVKTLTNGFGSKPAFEPRVLKRTRGSLDRVKKPPTADKAFQDCLKDPFLVGAPKMGECCFCCHFIYPGDDELLCSVRGCDARYHSECAKEEAVGPSTLKKFKCQQHGLGFGVRGLLQLRLLFSKNNPNHLDPLGKNNIQFGDKGLNETGTASNYHDVIHID</sequence>
<evidence type="ECO:0000313" key="4">
    <source>
        <dbReference type="EMBL" id="RZB94459.1"/>
    </source>
</evidence>
<dbReference type="FunFam" id="3.30.70.330:FF:000714">
    <property type="entry name" value="Glycine-rich RNA-binding protein 2, mitochondrial"/>
    <property type="match status" value="1"/>
</dbReference>
<reference evidence="4 5" key="1">
    <citation type="submission" date="2018-09" db="EMBL/GenBank/DDBJ databases">
        <title>A high-quality reference genome of wild soybean provides a powerful tool to mine soybean genomes.</title>
        <authorList>
            <person name="Xie M."/>
            <person name="Chung C.Y.L."/>
            <person name="Li M.-W."/>
            <person name="Wong F.-L."/>
            <person name="Chan T.-F."/>
            <person name="Lam H.-M."/>
        </authorList>
    </citation>
    <scope>NUCLEOTIDE SEQUENCE [LARGE SCALE GENOMIC DNA]</scope>
    <source>
        <strain evidence="5">cv. W05</strain>
        <tissue evidence="4">Hypocotyl of etiolated seedlings</tissue>
    </source>
</reference>
<evidence type="ECO:0000256" key="1">
    <source>
        <dbReference type="ARBA" id="ARBA00022884"/>
    </source>
</evidence>